<comment type="similarity">
    <text evidence="9">Belongs to the TatB family.</text>
</comment>
<keyword evidence="8 9" id="KW-0472">Membrane</keyword>
<keyword evidence="5 9" id="KW-0653">Protein transport</keyword>
<dbReference type="InterPro" id="IPR003369">
    <property type="entry name" value="TatA/B/E"/>
</dbReference>
<evidence type="ECO:0000256" key="4">
    <source>
        <dbReference type="ARBA" id="ARBA00022692"/>
    </source>
</evidence>
<keyword evidence="7 9" id="KW-0811">Translocation</keyword>
<dbReference type="AlphaFoldDB" id="A0A8J4H6Y3"/>
<reference evidence="11" key="1">
    <citation type="journal article" date="2020" name="mSystems">
        <title>Genome- and Community-Level Interaction Insights into Carbon Utilization and Element Cycling Functions of Hydrothermarchaeota in Hydrothermal Sediment.</title>
        <authorList>
            <person name="Zhou Z."/>
            <person name="Liu Y."/>
            <person name="Xu W."/>
            <person name="Pan J."/>
            <person name="Luo Z.H."/>
            <person name="Li M."/>
        </authorList>
    </citation>
    <scope>NUCLEOTIDE SEQUENCE</scope>
    <source>
        <strain evidence="11">SpSt-997</strain>
    </source>
</reference>
<feature type="region of interest" description="Disordered" evidence="10">
    <location>
        <begin position="154"/>
        <end position="173"/>
    </location>
</feature>
<comment type="subunit">
    <text evidence="9">The Tat system comprises two distinct complexes: a TatABC complex, containing multiple copies of TatA, TatB and TatC subunits, and a separate TatA complex, containing only TatA subunits. Substrates initially bind to the TatABC complex, which probably triggers association of the separate TatA complex to form the active translocon.</text>
</comment>
<name>A0A8J4H6Y3_9PROT</name>
<evidence type="ECO:0000256" key="2">
    <source>
        <dbReference type="ARBA" id="ARBA00022448"/>
    </source>
</evidence>
<dbReference type="GO" id="GO:0043953">
    <property type="term" value="P:protein transport by the Tat complex"/>
    <property type="evidence" value="ECO:0007669"/>
    <property type="project" value="UniProtKB-UniRule"/>
</dbReference>
<accession>A0A8J4H6Y3</accession>
<comment type="subcellular location">
    <subcellularLocation>
        <location evidence="9">Cell membrane</location>
        <topology evidence="9">Single-pass membrane protein</topology>
    </subcellularLocation>
    <subcellularLocation>
        <location evidence="1">Membrane</location>
        <topology evidence="1">Single-pass membrane protein</topology>
    </subcellularLocation>
</comment>
<evidence type="ECO:0000256" key="7">
    <source>
        <dbReference type="ARBA" id="ARBA00023010"/>
    </source>
</evidence>
<evidence type="ECO:0000256" key="8">
    <source>
        <dbReference type="ARBA" id="ARBA00023136"/>
    </source>
</evidence>
<protein>
    <recommendedName>
        <fullName evidence="9">Sec-independent protein translocase protein TatB</fullName>
    </recommendedName>
</protein>
<organism evidence="11">
    <name type="scientific">Acidicaldus sp</name>
    <dbReference type="NCBI Taxonomy" id="1872105"/>
    <lineage>
        <taxon>Bacteria</taxon>
        <taxon>Pseudomonadati</taxon>
        <taxon>Pseudomonadota</taxon>
        <taxon>Alphaproteobacteria</taxon>
        <taxon>Acetobacterales</taxon>
        <taxon>Acetobacteraceae</taxon>
        <taxon>Acidicaldus</taxon>
    </lineage>
</organism>
<keyword evidence="6 9" id="KW-1133">Transmembrane helix</keyword>
<dbReference type="GO" id="GO:0033281">
    <property type="term" value="C:TAT protein transport complex"/>
    <property type="evidence" value="ECO:0007669"/>
    <property type="project" value="UniProtKB-UniRule"/>
</dbReference>
<dbReference type="Gene3D" id="1.20.5.3310">
    <property type="match status" value="1"/>
</dbReference>
<keyword evidence="3 9" id="KW-1003">Cell membrane</keyword>
<evidence type="ECO:0000256" key="10">
    <source>
        <dbReference type="SAM" id="MobiDB-lite"/>
    </source>
</evidence>
<comment type="function">
    <text evidence="9">Part of the twin-arginine translocation (Tat) system that transports large folded proteins containing a characteristic twin-arginine motif in their signal peptide across membranes. Together with TatC, TatB is part of a receptor directly interacting with Tat signal peptides. TatB may form an oligomeric binding site that transiently accommodates folded Tat precursor proteins before their translocation.</text>
</comment>
<evidence type="ECO:0000256" key="1">
    <source>
        <dbReference type="ARBA" id="ARBA00004167"/>
    </source>
</evidence>
<keyword evidence="2 9" id="KW-0813">Transport</keyword>
<evidence type="ECO:0000256" key="3">
    <source>
        <dbReference type="ARBA" id="ARBA00022475"/>
    </source>
</evidence>
<evidence type="ECO:0000256" key="5">
    <source>
        <dbReference type="ARBA" id="ARBA00022927"/>
    </source>
</evidence>
<evidence type="ECO:0000256" key="9">
    <source>
        <dbReference type="HAMAP-Rule" id="MF_00237"/>
    </source>
</evidence>
<dbReference type="EMBL" id="DTQM01000018">
    <property type="protein sequence ID" value="HGC41781.1"/>
    <property type="molecule type" value="Genomic_DNA"/>
</dbReference>
<evidence type="ECO:0000313" key="11">
    <source>
        <dbReference type="EMBL" id="HGC41781.1"/>
    </source>
</evidence>
<evidence type="ECO:0000256" key="6">
    <source>
        <dbReference type="ARBA" id="ARBA00022989"/>
    </source>
</evidence>
<gene>
    <name evidence="9 11" type="primary">tatB</name>
    <name evidence="11" type="ORF">ENY07_00935</name>
</gene>
<comment type="caution">
    <text evidence="11">The sequence shown here is derived from an EMBL/GenBank/DDBJ whole genome shotgun (WGS) entry which is preliminary data.</text>
</comment>
<dbReference type="HAMAP" id="MF_00237">
    <property type="entry name" value="TatB"/>
    <property type="match status" value="1"/>
</dbReference>
<proteinExistence type="inferred from homology"/>
<dbReference type="NCBIfam" id="TIGR01410">
    <property type="entry name" value="tatB"/>
    <property type="match status" value="1"/>
</dbReference>
<dbReference type="PRINTS" id="PR01506">
    <property type="entry name" value="TATBPROTEIN"/>
</dbReference>
<keyword evidence="4 9" id="KW-0812">Transmembrane</keyword>
<dbReference type="InterPro" id="IPR018448">
    <property type="entry name" value="TatB"/>
</dbReference>
<dbReference type="Pfam" id="PF02416">
    <property type="entry name" value="TatA_B_E"/>
    <property type="match status" value="1"/>
</dbReference>
<dbReference type="GO" id="GO:0008320">
    <property type="term" value="F:protein transmembrane transporter activity"/>
    <property type="evidence" value="ECO:0007669"/>
    <property type="project" value="UniProtKB-UniRule"/>
</dbReference>
<sequence>MFDFAWSEIALIGVVALIAIGPKDMPAAMRAVANMVKKARRMAAEFQGHVDEMMRDADLGELREQINEIRNFDVRGAFTGAVDPDGSLQKTLAENPLEPTPVAEHPAHDIARPPDIPPAAAETVTVAATEAAPAATAAPDFIPPAIANAPAAPDFIPPGIPPNPRARGRIPWH</sequence>
<feature type="compositionally biased region" description="Pro residues" evidence="10">
    <location>
        <begin position="155"/>
        <end position="164"/>
    </location>
</feature>